<dbReference type="Gene3D" id="3.20.20.80">
    <property type="entry name" value="Glycosidases"/>
    <property type="match status" value="1"/>
</dbReference>
<dbReference type="InterPro" id="IPR017853">
    <property type="entry name" value="GH"/>
</dbReference>
<proteinExistence type="inferred from homology"/>
<keyword evidence="5" id="KW-1185">Reference proteome</keyword>
<name>A0A1M4WDK7_9CLOT</name>
<dbReference type="SMART" id="SM00642">
    <property type="entry name" value="Aamy"/>
    <property type="match status" value="1"/>
</dbReference>
<dbReference type="InterPro" id="IPR045857">
    <property type="entry name" value="O16G_dom_2"/>
</dbReference>
<dbReference type="PROSITE" id="PS51257">
    <property type="entry name" value="PROKAR_LIPOPROTEIN"/>
    <property type="match status" value="1"/>
</dbReference>
<evidence type="ECO:0000256" key="1">
    <source>
        <dbReference type="ARBA" id="ARBA00008061"/>
    </source>
</evidence>
<evidence type="ECO:0000313" key="5">
    <source>
        <dbReference type="Proteomes" id="UP000184423"/>
    </source>
</evidence>
<keyword evidence="4" id="KW-0326">Glycosidase</keyword>
<dbReference type="PANTHER" id="PTHR10357">
    <property type="entry name" value="ALPHA-AMYLASE FAMILY MEMBER"/>
    <property type="match status" value="1"/>
</dbReference>
<protein>
    <submittedName>
        <fullName evidence="4">Glycosidase</fullName>
    </submittedName>
</protein>
<gene>
    <name evidence="4" type="ORF">SAMN02746091_01130</name>
</gene>
<dbReference type="AlphaFoldDB" id="A0A1M4WDK7"/>
<keyword evidence="2" id="KW-0732">Signal</keyword>
<evidence type="ECO:0000313" key="4">
    <source>
        <dbReference type="EMBL" id="SHE79153.1"/>
    </source>
</evidence>
<evidence type="ECO:0000256" key="2">
    <source>
        <dbReference type="SAM" id="SignalP"/>
    </source>
</evidence>
<dbReference type="PANTHER" id="PTHR10357:SF179">
    <property type="entry name" value="NEUTRAL AND BASIC AMINO ACID TRANSPORT PROTEIN RBAT"/>
    <property type="match status" value="1"/>
</dbReference>
<dbReference type="Proteomes" id="UP000184423">
    <property type="component" value="Unassembled WGS sequence"/>
</dbReference>
<feature type="domain" description="Glycosyl hydrolase family 13 catalytic" evidence="3">
    <location>
        <begin position="42"/>
        <end position="425"/>
    </location>
</feature>
<dbReference type="InterPro" id="IPR006047">
    <property type="entry name" value="GH13_cat_dom"/>
</dbReference>
<feature type="chain" id="PRO_5038937619" evidence="2">
    <location>
        <begin position="24"/>
        <end position="512"/>
    </location>
</feature>
<dbReference type="CDD" id="cd11316">
    <property type="entry name" value="AmyAc_bac2_AmyA"/>
    <property type="match status" value="1"/>
</dbReference>
<dbReference type="RefSeq" id="WP_073248315.1">
    <property type="nucleotide sequence ID" value="NZ_FQVG01000016.1"/>
</dbReference>
<dbReference type="EMBL" id="FQVG01000016">
    <property type="protein sequence ID" value="SHE79153.1"/>
    <property type="molecule type" value="Genomic_DNA"/>
</dbReference>
<dbReference type="GO" id="GO:0004556">
    <property type="term" value="F:alpha-amylase activity"/>
    <property type="evidence" value="ECO:0007669"/>
    <property type="project" value="TreeGrafter"/>
</dbReference>
<dbReference type="Gene3D" id="3.90.400.10">
    <property type="entry name" value="Oligo-1,6-glucosidase, Domain 2"/>
    <property type="match status" value="1"/>
</dbReference>
<dbReference type="Pfam" id="PF00128">
    <property type="entry name" value="Alpha-amylase"/>
    <property type="match status" value="1"/>
</dbReference>
<comment type="similarity">
    <text evidence="1">Belongs to the glycosyl hydrolase 13 family.</text>
</comment>
<evidence type="ECO:0000259" key="3">
    <source>
        <dbReference type="SMART" id="SM00642"/>
    </source>
</evidence>
<dbReference type="GO" id="GO:0009313">
    <property type="term" value="P:oligosaccharide catabolic process"/>
    <property type="evidence" value="ECO:0007669"/>
    <property type="project" value="TreeGrafter"/>
</dbReference>
<reference evidence="5" key="1">
    <citation type="submission" date="2016-11" db="EMBL/GenBank/DDBJ databases">
        <authorList>
            <person name="Varghese N."/>
            <person name="Submissions S."/>
        </authorList>
    </citation>
    <scope>NUCLEOTIDE SEQUENCE [LARGE SCALE GENOMIC DNA]</scope>
    <source>
        <strain evidence="5">DSM 10124</strain>
    </source>
</reference>
<accession>A0A1M4WDK7</accession>
<keyword evidence="4" id="KW-0378">Hydrolase</keyword>
<dbReference type="SUPFAM" id="SSF51445">
    <property type="entry name" value="(Trans)glycosidases"/>
    <property type="match status" value="1"/>
</dbReference>
<sequence>MKKRFLALFLALAALLSSVGCFFKKEQTIAPRTKQDGLVVYQIFVRSFYDSDGDGVGDLKGVAEKIDYIKSLGANAIWLNPIYPSPSYHGYDVTDYKGINKDFGTMEDFENLVKKAHENGIKVILDFVPNHTSSKHPWFEKALKGDRKYKDYYIWSDKDTNLRELSGIGQKAWHTKDSKNYYYATFWSEMPDLNFDNKKVRKEIKDAAKFWIDKGVDGFRIDAALHIYDGKRFKDTVAWWQEFSNYVRSVKNDTYIVGEVWDSESKIAPFFTAFDSCFNFNIAEKIIEALNTGFSTKFSQRLKYTYDAYKAEYKDYVDAPFLTNHDMDRVMSRLDSVEKNKAAAAIYLSLPGNPFIYYGEEIGMKGHKPDEEIREPFKWYRTTGQGQTKWELIKHNVGEYSPSVEEQDKDPNSLLNFYRDFIKFRLSDDVMKYGDIVSFDTTPLAVSFIRDKNGEKRLVIVNIREENVLIDKQLINDNGFNKIIKGNAGEVTENGVQKYQLKPYDYVIFTNK</sequence>
<organism evidence="4 5">
    <name type="scientific">Caloramator proteoclasticus DSM 10124</name>
    <dbReference type="NCBI Taxonomy" id="1121262"/>
    <lineage>
        <taxon>Bacteria</taxon>
        <taxon>Bacillati</taxon>
        <taxon>Bacillota</taxon>
        <taxon>Clostridia</taxon>
        <taxon>Eubacteriales</taxon>
        <taxon>Clostridiaceae</taxon>
        <taxon>Caloramator</taxon>
    </lineage>
</organism>
<feature type="signal peptide" evidence="2">
    <location>
        <begin position="1"/>
        <end position="23"/>
    </location>
</feature>
<dbReference type="SUPFAM" id="SSF51011">
    <property type="entry name" value="Glycosyl hydrolase domain"/>
    <property type="match status" value="1"/>
</dbReference>